<evidence type="ECO:0000313" key="1">
    <source>
        <dbReference type="EMBL" id="APH74969.1"/>
    </source>
</evidence>
<protein>
    <submittedName>
        <fullName evidence="1">Uncharacterized protein</fullName>
    </submittedName>
</protein>
<name>A0A1L3SZW0_9HYPH</name>
<dbReference type="RefSeq" id="WP_072608422.1">
    <property type="nucleotide sequence ID" value="NZ_CP018172.1"/>
</dbReference>
<dbReference type="KEGG" id="meso:BSQ44_25505"/>
<dbReference type="Proteomes" id="UP000182840">
    <property type="component" value="Plasmid unnamed1"/>
</dbReference>
<sequence>MLKPACSTDYSADIECALATEGGHLSVGRGGFTLHYSNGAMLSGYDCEAIKADCIAAGLPVIDSRYVAFDVVVQLTLGGPLVAVGREPEPAPWHGLSYAPLHVVAARYGAAGAEIWNIPGVEPMPISREPSIGS</sequence>
<gene>
    <name evidence="1" type="ORF">BSQ44_25505</name>
</gene>
<proteinExistence type="predicted"/>
<dbReference type="EMBL" id="CP018172">
    <property type="protein sequence ID" value="APH74969.1"/>
    <property type="molecule type" value="Genomic_DNA"/>
</dbReference>
<geneLocation type="plasmid" evidence="1">
    <name>unnamed1</name>
</geneLocation>
<organism evidence="1 2">
    <name type="scientific">Aquibium oceanicum</name>
    <dbReference type="NCBI Taxonomy" id="1670800"/>
    <lineage>
        <taxon>Bacteria</taxon>
        <taxon>Pseudomonadati</taxon>
        <taxon>Pseudomonadota</taxon>
        <taxon>Alphaproteobacteria</taxon>
        <taxon>Hyphomicrobiales</taxon>
        <taxon>Phyllobacteriaceae</taxon>
        <taxon>Aquibium</taxon>
    </lineage>
</organism>
<dbReference type="OrthoDB" id="7352238at2"/>
<keyword evidence="2" id="KW-1185">Reference proteome</keyword>
<evidence type="ECO:0000313" key="2">
    <source>
        <dbReference type="Proteomes" id="UP000182840"/>
    </source>
</evidence>
<accession>A0A1L3SZW0</accession>
<dbReference type="AlphaFoldDB" id="A0A1L3SZW0"/>
<reference evidence="1 2" key="1">
    <citation type="submission" date="2016-11" db="EMBL/GenBank/DDBJ databases">
        <title>Mesorhizobium oceanicum sp. nov., isolated from deep seawater in South China Sea.</title>
        <authorList>
            <person name="Fu G.-Y."/>
        </authorList>
    </citation>
    <scope>NUCLEOTIDE SEQUENCE [LARGE SCALE GENOMIC DNA]</scope>
    <source>
        <strain evidence="1 2">B7</strain>
        <plasmid evidence="2">Plasmid unnamed1</plasmid>
    </source>
</reference>
<keyword evidence="1" id="KW-0614">Plasmid</keyword>